<dbReference type="InterPro" id="IPR005467">
    <property type="entry name" value="His_kinase_dom"/>
</dbReference>
<dbReference type="Proteomes" id="UP000192660">
    <property type="component" value="Unassembled WGS sequence"/>
</dbReference>
<keyword evidence="6 16" id="KW-0597">Phosphoprotein</keyword>
<dbReference type="STRING" id="28034.BFX07_00460"/>
<dbReference type="SMART" id="SM00388">
    <property type="entry name" value="HisKA"/>
    <property type="match status" value="1"/>
</dbReference>
<evidence type="ECO:0000256" key="4">
    <source>
        <dbReference type="ARBA" id="ARBA00012438"/>
    </source>
</evidence>
<reference evidence="21" key="1">
    <citation type="submission" date="2017-04" db="EMBL/GenBank/DDBJ databases">
        <authorList>
            <person name="Varghese N."/>
            <person name="Submissions S."/>
        </authorList>
    </citation>
    <scope>NUCLEOTIDE SEQUENCE [LARGE SCALE GENOMIC DNA]</scope>
    <source>
        <strain evidence="21">DSM 9293</strain>
    </source>
</reference>
<organism evidence="20 21">
    <name type="scientific">Sulfobacillus thermosulfidooxidans (strain DSM 9293 / VKM B-1269 / AT-1)</name>
    <dbReference type="NCBI Taxonomy" id="929705"/>
    <lineage>
        <taxon>Bacteria</taxon>
        <taxon>Bacillati</taxon>
        <taxon>Bacillota</taxon>
        <taxon>Clostridia</taxon>
        <taxon>Eubacteriales</taxon>
        <taxon>Clostridiales Family XVII. Incertae Sedis</taxon>
        <taxon>Sulfobacillus</taxon>
    </lineage>
</organism>
<evidence type="ECO:0000256" key="10">
    <source>
        <dbReference type="ARBA" id="ARBA00022840"/>
    </source>
</evidence>
<evidence type="ECO:0000256" key="11">
    <source>
        <dbReference type="ARBA" id="ARBA00023012"/>
    </source>
</evidence>
<dbReference type="PANTHER" id="PTHR43047:SF72">
    <property type="entry name" value="OSMOSENSING HISTIDINE PROTEIN KINASE SLN1"/>
    <property type="match status" value="1"/>
</dbReference>
<dbReference type="PROSITE" id="PS50110">
    <property type="entry name" value="RESPONSE_REGULATORY"/>
    <property type="match status" value="2"/>
</dbReference>
<keyword evidence="17" id="KW-0812">Transmembrane</keyword>
<dbReference type="GO" id="GO:0005524">
    <property type="term" value="F:ATP binding"/>
    <property type="evidence" value="ECO:0007669"/>
    <property type="project" value="UniProtKB-KW"/>
</dbReference>
<dbReference type="Pfam" id="PF00512">
    <property type="entry name" value="HisKA"/>
    <property type="match status" value="1"/>
</dbReference>
<evidence type="ECO:0000256" key="2">
    <source>
        <dbReference type="ARBA" id="ARBA00004370"/>
    </source>
</evidence>
<comment type="function">
    <text evidence="14">May play the central regulatory role in sporulation. It may be an element of the effector pathway responsible for the activation of sporulation genes in response to nutritional stress. Spo0A may act in concert with spo0H (a sigma factor) to control the expression of some genes that are critical to the sporulation process.</text>
</comment>
<evidence type="ECO:0000256" key="7">
    <source>
        <dbReference type="ARBA" id="ARBA00022679"/>
    </source>
</evidence>
<evidence type="ECO:0000259" key="18">
    <source>
        <dbReference type="PROSITE" id="PS50109"/>
    </source>
</evidence>
<feature type="modified residue" description="4-aspartylphosphate" evidence="16">
    <location>
        <position position="522"/>
    </location>
</feature>
<dbReference type="CDD" id="cd16922">
    <property type="entry name" value="HATPase_EvgS-ArcB-TorS-like"/>
    <property type="match status" value="1"/>
</dbReference>
<feature type="domain" description="Response regulatory" evidence="19">
    <location>
        <begin position="354"/>
        <end position="467"/>
    </location>
</feature>
<dbReference type="CDD" id="cd00082">
    <property type="entry name" value="HisKA"/>
    <property type="match status" value="1"/>
</dbReference>
<feature type="transmembrane region" description="Helical" evidence="17">
    <location>
        <begin position="67"/>
        <end position="87"/>
    </location>
</feature>
<feature type="transmembrane region" description="Helical" evidence="17">
    <location>
        <begin position="38"/>
        <end position="61"/>
    </location>
</feature>
<dbReference type="PRINTS" id="PR00344">
    <property type="entry name" value="BCTRLSENSOR"/>
</dbReference>
<dbReference type="PANTHER" id="PTHR43047">
    <property type="entry name" value="TWO-COMPONENT HISTIDINE PROTEIN KINASE"/>
    <property type="match status" value="1"/>
</dbReference>
<evidence type="ECO:0000256" key="1">
    <source>
        <dbReference type="ARBA" id="ARBA00000085"/>
    </source>
</evidence>
<keyword evidence="13" id="KW-0131">Cell cycle</keyword>
<dbReference type="SUPFAM" id="SSF55874">
    <property type="entry name" value="ATPase domain of HSP90 chaperone/DNA topoisomerase II/histidine kinase"/>
    <property type="match status" value="1"/>
</dbReference>
<dbReference type="EC" id="2.7.13.3" evidence="4"/>
<keyword evidence="8" id="KW-0547">Nucleotide-binding</keyword>
<dbReference type="EMBL" id="FWWY01000001">
    <property type="protein sequence ID" value="SMC04705.1"/>
    <property type="molecule type" value="Genomic_DNA"/>
</dbReference>
<dbReference type="GO" id="GO:0009927">
    <property type="term" value="F:histidine phosphotransfer kinase activity"/>
    <property type="evidence" value="ECO:0007669"/>
    <property type="project" value="TreeGrafter"/>
</dbReference>
<keyword evidence="7" id="KW-0808">Transferase</keyword>
<dbReference type="Pfam" id="PF02518">
    <property type="entry name" value="HATPase_c"/>
    <property type="match status" value="1"/>
</dbReference>
<dbReference type="InterPro" id="IPR004358">
    <property type="entry name" value="Sig_transdc_His_kin-like_C"/>
</dbReference>
<dbReference type="PROSITE" id="PS50109">
    <property type="entry name" value="HIS_KIN"/>
    <property type="match status" value="1"/>
</dbReference>
<dbReference type="InterPro" id="IPR003594">
    <property type="entry name" value="HATPase_dom"/>
</dbReference>
<evidence type="ECO:0000256" key="8">
    <source>
        <dbReference type="ARBA" id="ARBA00022741"/>
    </source>
</evidence>
<feature type="domain" description="Histidine kinase" evidence="18">
    <location>
        <begin position="117"/>
        <end position="339"/>
    </location>
</feature>
<sequence>MTIVDILIGLGALVMCFAGQGTWKVIQILSSNRYRKTWQLVFGFICVFTIGYLLTLGLLIAEARSSFSLIIPGMVFLLGAIFVFMVVRLGRLTIEDLQASTKAAEAANQAKSTFLANMSHELRTPLNAIIGYSEMLSESAEDLEDEGFAQDLEKIHRAGKHLLALINDILDISKIESGKMDLFLETFAVDDLIRDVSETIGPLMQANHNEFIVHQEPWLGYLHADLTKVRQTLFNLLSNAAKFTTQGTVELRVNRIRQGHDVFVEFVVRDTGIGLSPEQQSRLFQAFSQADASTTRKYGGTGLGLAISRHFCQMMGGDITVESVEGQGSTFTVKLPGLVQQSPGVEESSNNQYTVLVIDDDPTVLDLMQRMLTPMGYRVITALTGLEGLKLALQGMPDVIILDILLPMVDGWSILTRIKREPLLMDIPVILLSMAPDAQRGYALGAVDVLAKPINRDRLFSALQKSVTGSRRSVLIVEDHEDTRHLIRQQLELAEWMCEEAENGTQALEQLKSFIPAVIVCDLLMPEMDGFELIAILRRNPAWQRIPIIVLTAKDMTTDDYQRLTGSVERVILKGSYTKDELMRELQRMIQTVSKRAG</sequence>
<evidence type="ECO:0000256" key="16">
    <source>
        <dbReference type="PROSITE-ProRule" id="PRU00169"/>
    </source>
</evidence>
<dbReference type="FunFam" id="3.30.565.10:FF:000010">
    <property type="entry name" value="Sensor histidine kinase RcsC"/>
    <property type="match status" value="1"/>
</dbReference>
<keyword evidence="12 17" id="KW-0472">Membrane</keyword>
<evidence type="ECO:0000256" key="5">
    <source>
        <dbReference type="ARBA" id="ARBA00018672"/>
    </source>
</evidence>
<keyword evidence="10" id="KW-0067">ATP-binding</keyword>
<comment type="catalytic activity">
    <reaction evidence="1">
        <text>ATP + protein L-histidine = ADP + protein N-phospho-L-histidine.</text>
        <dbReference type="EC" id="2.7.13.3"/>
    </reaction>
</comment>
<dbReference type="GO" id="GO:0005886">
    <property type="term" value="C:plasma membrane"/>
    <property type="evidence" value="ECO:0007669"/>
    <property type="project" value="TreeGrafter"/>
</dbReference>
<gene>
    <name evidence="20" type="ORF">SAMN00768000_1793</name>
</gene>
<dbReference type="SMART" id="SM00448">
    <property type="entry name" value="REC"/>
    <property type="match status" value="2"/>
</dbReference>
<evidence type="ECO:0000313" key="21">
    <source>
        <dbReference type="Proteomes" id="UP000192660"/>
    </source>
</evidence>
<feature type="domain" description="Response regulatory" evidence="19">
    <location>
        <begin position="473"/>
        <end position="589"/>
    </location>
</feature>
<dbReference type="Gene3D" id="1.10.287.130">
    <property type="match status" value="1"/>
</dbReference>
<comment type="subcellular location">
    <subcellularLocation>
        <location evidence="2">Membrane</location>
    </subcellularLocation>
</comment>
<accession>A0A1W1WEN6</accession>
<evidence type="ECO:0000256" key="6">
    <source>
        <dbReference type="ARBA" id="ARBA00022553"/>
    </source>
</evidence>
<dbReference type="SUPFAM" id="SSF52172">
    <property type="entry name" value="CheY-like"/>
    <property type="match status" value="2"/>
</dbReference>
<evidence type="ECO:0000256" key="3">
    <source>
        <dbReference type="ARBA" id="ARBA00006402"/>
    </source>
</evidence>
<dbReference type="InterPro" id="IPR003661">
    <property type="entry name" value="HisK_dim/P_dom"/>
</dbReference>
<evidence type="ECO:0000256" key="15">
    <source>
        <dbReference type="ARBA" id="ARBA00074306"/>
    </source>
</evidence>
<dbReference type="InterPro" id="IPR036097">
    <property type="entry name" value="HisK_dim/P_sf"/>
</dbReference>
<evidence type="ECO:0000313" key="20">
    <source>
        <dbReference type="EMBL" id="SMC04705.1"/>
    </source>
</evidence>
<evidence type="ECO:0000259" key="19">
    <source>
        <dbReference type="PROSITE" id="PS50110"/>
    </source>
</evidence>
<evidence type="ECO:0000256" key="12">
    <source>
        <dbReference type="ARBA" id="ARBA00023136"/>
    </source>
</evidence>
<dbReference type="FunFam" id="1.10.287.130:FF:000038">
    <property type="entry name" value="Sensory transduction histidine kinase"/>
    <property type="match status" value="1"/>
</dbReference>
<comment type="similarity">
    <text evidence="3">In the N-terminal section; belongs to the phytochrome family.</text>
</comment>
<name>A0A1W1WEN6_SULTA</name>
<dbReference type="GO" id="GO:0000155">
    <property type="term" value="F:phosphorelay sensor kinase activity"/>
    <property type="evidence" value="ECO:0007669"/>
    <property type="project" value="InterPro"/>
</dbReference>
<dbReference type="Pfam" id="PF00072">
    <property type="entry name" value="Response_reg"/>
    <property type="match status" value="2"/>
</dbReference>
<feature type="modified residue" description="4-aspartylphosphate" evidence="16">
    <location>
        <position position="403"/>
    </location>
</feature>
<evidence type="ECO:0000256" key="13">
    <source>
        <dbReference type="ARBA" id="ARBA00023306"/>
    </source>
</evidence>
<protein>
    <recommendedName>
        <fullName evidence="15">Circadian input-output histidine kinase CikA</fullName>
        <ecNumber evidence="4">2.7.13.3</ecNumber>
    </recommendedName>
    <alternativeName>
        <fullName evidence="5">Stage 0 sporulation protein A homolog</fullName>
    </alternativeName>
</protein>
<dbReference type="RefSeq" id="WP_242940702.1">
    <property type="nucleotide sequence ID" value="NZ_FWWY01000001.1"/>
</dbReference>
<keyword evidence="11" id="KW-0902">Two-component regulatory system</keyword>
<dbReference type="SUPFAM" id="SSF47384">
    <property type="entry name" value="Homodimeric domain of signal transducing histidine kinase"/>
    <property type="match status" value="1"/>
</dbReference>
<dbReference type="InterPro" id="IPR036890">
    <property type="entry name" value="HATPase_C_sf"/>
</dbReference>
<evidence type="ECO:0000256" key="9">
    <source>
        <dbReference type="ARBA" id="ARBA00022777"/>
    </source>
</evidence>
<dbReference type="InterPro" id="IPR011006">
    <property type="entry name" value="CheY-like_superfamily"/>
</dbReference>
<proteinExistence type="inferred from homology"/>
<evidence type="ECO:0000256" key="14">
    <source>
        <dbReference type="ARBA" id="ARBA00024867"/>
    </source>
</evidence>
<feature type="transmembrane region" description="Helical" evidence="17">
    <location>
        <begin position="6"/>
        <end position="26"/>
    </location>
</feature>
<dbReference type="CDD" id="cd17574">
    <property type="entry name" value="REC_OmpR"/>
    <property type="match status" value="1"/>
</dbReference>
<dbReference type="AlphaFoldDB" id="A0A1W1WEN6"/>
<keyword evidence="9 20" id="KW-0418">Kinase</keyword>
<dbReference type="SMART" id="SM00387">
    <property type="entry name" value="HATPase_c"/>
    <property type="match status" value="1"/>
</dbReference>
<keyword evidence="17" id="KW-1133">Transmembrane helix</keyword>
<evidence type="ECO:0000256" key="17">
    <source>
        <dbReference type="SAM" id="Phobius"/>
    </source>
</evidence>
<dbReference type="InterPro" id="IPR001789">
    <property type="entry name" value="Sig_transdc_resp-reg_receiver"/>
</dbReference>
<dbReference type="Gene3D" id="3.40.50.2300">
    <property type="match status" value="2"/>
</dbReference>
<dbReference type="Gene3D" id="3.30.565.10">
    <property type="entry name" value="Histidine kinase-like ATPase, C-terminal domain"/>
    <property type="match status" value="1"/>
</dbReference>
<keyword evidence="21" id="KW-1185">Reference proteome</keyword>